<dbReference type="Proteomes" id="UP000270190">
    <property type="component" value="Unassembled WGS sequence"/>
</dbReference>
<name>A0A2X0S2J5_BROTH</name>
<dbReference type="AlphaFoldDB" id="A0A2X0S2J5"/>
<evidence type="ECO:0000313" key="2">
    <source>
        <dbReference type="Proteomes" id="UP000270190"/>
    </source>
</evidence>
<proteinExistence type="predicted"/>
<protein>
    <submittedName>
        <fullName evidence="1">Uncharacterized protein</fullName>
    </submittedName>
</protein>
<organism evidence="1 2">
    <name type="scientific">Brochothrix thermosphacta</name>
    <name type="common">Microbacterium thermosphactum</name>
    <dbReference type="NCBI Taxonomy" id="2756"/>
    <lineage>
        <taxon>Bacteria</taxon>
        <taxon>Bacillati</taxon>
        <taxon>Bacillota</taxon>
        <taxon>Bacilli</taxon>
        <taxon>Bacillales</taxon>
        <taxon>Listeriaceae</taxon>
        <taxon>Brochothrix</taxon>
    </lineage>
</organism>
<gene>
    <name evidence="1" type="ORF">BTBSAS_250024</name>
</gene>
<evidence type="ECO:0000313" key="1">
    <source>
        <dbReference type="EMBL" id="SPP28617.1"/>
    </source>
</evidence>
<reference evidence="2" key="1">
    <citation type="submission" date="2018-04" db="EMBL/GenBank/DDBJ databases">
        <authorList>
            <person name="Illikoud N."/>
        </authorList>
    </citation>
    <scope>NUCLEOTIDE SEQUENCE [LARGE SCALE GENOMIC DNA]</scope>
</reference>
<dbReference type="EMBL" id="OUNC01000018">
    <property type="protein sequence ID" value="SPP28617.1"/>
    <property type="molecule type" value="Genomic_DNA"/>
</dbReference>
<sequence>MIATKIIIVTRLPDIEADSKFKHTYEKTNQEAI</sequence>
<accession>A0A2X0S2J5</accession>